<feature type="binding site" evidence="7">
    <location>
        <begin position="137"/>
        <end position="144"/>
    </location>
    <ligand>
        <name>ATP</name>
        <dbReference type="ChEBI" id="CHEBI:30616"/>
    </ligand>
</feature>
<evidence type="ECO:0000256" key="7">
    <source>
        <dbReference type="PROSITE-ProRule" id="PRU00782"/>
    </source>
</evidence>
<dbReference type="Gene3D" id="1.25.40.530">
    <property type="entry name" value="MyTH4 domain"/>
    <property type="match status" value="1"/>
</dbReference>
<dbReference type="SUPFAM" id="SSF52540">
    <property type="entry name" value="P-loop containing nucleoside triphosphate hydrolases"/>
    <property type="match status" value="1"/>
</dbReference>
<dbReference type="Pfam" id="PF00612">
    <property type="entry name" value="IQ"/>
    <property type="match status" value="2"/>
</dbReference>
<name>L8HKE9_ACACF</name>
<dbReference type="InterPro" id="IPR027417">
    <property type="entry name" value="P-loop_NTPase"/>
</dbReference>
<feature type="compositionally biased region" description="Basic and acidic residues" evidence="8">
    <location>
        <begin position="937"/>
        <end position="951"/>
    </location>
</feature>
<feature type="domain" description="MyTH4" evidence="10">
    <location>
        <begin position="1005"/>
        <end position="1197"/>
    </location>
</feature>
<dbReference type="SMART" id="SM00295">
    <property type="entry name" value="B41"/>
    <property type="match status" value="1"/>
</dbReference>
<keyword evidence="4 7" id="KW-0505">Motor protein</keyword>
<dbReference type="Gene3D" id="3.10.20.90">
    <property type="entry name" value="Phosphatidylinositol 3-kinase Catalytic Subunit, Chain A, domain 1"/>
    <property type="match status" value="1"/>
</dbReference>
<evidence type="ECO:0000313" key="12">
    <source>
        <dbReference type="EMBL" id="ELR25680.1"/>
    </source>
</evidence>
<evidence type="ECO:0000256" key="2">
    <source>
        <dbReference type="ARBA" id="ARBA00022840"/>
    </source>
</evidence>
<evidence type="ECO:0000256" key="4">
    <source>
        <dbReference type="ARBA" id="ARBA00023175"/>
    </source>
</evidence>
<dbReference type="Gene3D" id="1.20.80.10">
    <property type="match status" value="1"/>
</dbReference>
<dbReference type="PRINTS" id="PR00193">
    <property type="entry name" value="MYOSINHEAVY"/>
</dbReference>
<dbReference type="CDD" id="cd23767">
    <property type="entry name" value="IQCD"/>
    <property type="match status" value="1"/>
</dbReference>
<dbReference type="GeneID" id="14926745"/>
<evidence type="ECO:0000313" key="13">
    <source>
        <dbReference type="Proteomes" id="UP000011083"/>
    </source>
</evidence>
<dbReference type="Gene3D" id="1.20.120.720">
    <property type="entry name" value="Myosin VI head, motor domain, U50 subdomain"/>
    <property type="match status" value="1"/>
</dbReference>
<evidence type="ECO:0000256" key="8">
    <source>
        <dbReference type="SAM" id="MobiDB-lite"/>
    </source>
</evidence>
<dbReference type="PANTHER" id="PTHR46049">
    <property type="entry name" value="AGAP003327-PA"/>
    <property type="match status" value="1"/>
</dbReference>
<feature type="region of interest" description="Disordered" evidence="8">
    <location>
        <begin position="930"/>
        <end position="959"/>
    </location>
</feature>
<dbReference type="Pfam" id="PF00784">
    <property type="entry name" value="MyTH4"/>
    <property type="match status" value="1"/>
</dbReference>
<dbReference type="CDD" id="cd14473">
    <property type="entry name" value="FERM_B-lobe"/>
    <property type="match status" value="1"/>
</dbReference>
<evidence type="ECO:0000256" key="6">
    <source>
        <dbReference type="ARBA" id="ARBA00055741"/>
    </source>
</evidence>
<feature type="domain" description="FERM" evidence="9">
    <location>
        <begin position="1202"/>
        <end position="1374"/>
    </location>
</feature>
<keyword evidence="1 7" id="KW-0547">Nucleotide-binding</keyword>
<keyword evidence="5 7" id="KW-0009">Actin-binding</keyword>
<accession>L8HKE9</accession>
<dbReference type="STRING" id="1257118.L8HKE9"/>
<comment type="similarity">
    <text evidence="7">Belongs to the TRAFAC class myosin-kinesin ATPase superfamily. Myosin family.</text>
</comment>
<dbReference type="OrthoDB" id="15727at2759"/>
<dbReference type="Pfam" id="PF00063">
    <property type="entry name" value="Myosin_head"/>
    <property type="match status" value="1"/>
</dbReference>
<dbReference type="FunFam" id="1.10.10.820:FF:000001">
    <property type="entry name" value="Myosin heavy chain"/>
    <property type="match status" value="1"/>
</dbReference>
<dbReference type="Gene3D" id="6.20.240.20">
    <property type="match status" value="1"/>
</dbReference>
<dbReference type="RefSeq" id="XP_004358244.1">
    <property type="nucleotide sequence ID" value="XM_004358187.1"/>
</dbReference>
<dbReference type="SUPFAM" id="SSF47031">
    <property type="entry name" value="Second domain of FERM"/>
    <property type="match status" value="1"/>
</dbReference>
<dbReference type="PROSITE" id="PS51016">
    <property type="entry name" value="MYTH4"/>
    <property type="match status" value="1"/>
</dbReference>
<protein>
    <submittedName>
        <fullName evidence="12">Myosin head (Motor domain) domain containing protein</fullName>
    </submittedName>
</protein>
<dbReference type="GO" id="GO:0003779">
    <property type="term" value="F:actin binding"/>
    <property type="evidence" value="ECO:0007669"/>
    <property type="project" value="UniProtKB-KW"/>
</dbReference>
<dbReference type="CDD" id="cd14883">
    <property type="entry name" value="MYSc_Myo22"/>
    <property type="match status" value="1"/>
</dbReference>
<dbReference type="InterPro" id="IPR000299">
    <property type="entry name" value="FERM_domain"/>
</dbReference>
<dbReference type="SMART" id="SM00139">
    <property type="entry name" value="MyTH4"/>
    <property type="match status" value="1"/>
</dbReference>
<keyword evidence="13" id="KW-1185">Reference proteome</keyword>
<dbReference type="SMART" id="SM00242">
    <property type="entry name" value="MYSc"/>
    <property type="match status" value="1"/>
</dbReference>
<dbReference type="InterPro" id="IPR014352">
    <property type="entry name" value="FERM/acyl-CoA-bd_prot_sf"/>
</dbReference>
<keyword evidence="3 7" id="KW-0518">Myosin</keyword>
<dbReference type="InterPro" id="IPR038185">
    <property type="entry name" value="MyTH4_dom_sf"/>
</dbReference>
<feature type="compositionally biased region" description="Polar residues" evidence="8">
    <location>
        <begin position="1"/>
        <end position="10"/>
    </location>
</feature>
<dbReference type="Gene3D" id="3.40.850.10">
    <property type="entry name" value="Kinesin motor domain"/>
    <property type="match status" value="1"/>
</dbReference>
<dbReference type="Gene3D" id="1.20.5.190">
    <property type="match status" value="1"/>
</dbReference>
<dbReference type="InterPro" id="IPR036961">
    <property type="entry name" value="Kinesin_motor_dom_sf"/>
</dbReference>
<dbReference type="EMBL" id="KB007794">
    <property type="protein sequence ID" value="ELR25680.1"/>
    <property type="molecule type" value="Genomic_DNA"/>
</dbReference>
<dbReference type="Gene3D" id="1.20.58.530">
    <property type="match status" value="1"/>
</dbReference>
<evidence type="ECO:0000259" key="11">
    <source>
        <dbReference type="PROSITE" id="PS51456"/>
    </source>
</evidence>
<dbReference type="PROSITE" id="PS50057">
    <property type="entry name" value="FERM_3"/>
    <property type="match status" value="1"/>
</dbReference>
<dbReference type="GO" id="GO:0003774">
    <property type="term" value="F:cytoskeletal motor activity"/>
    <property type="evidence" value="ECO:0007669"/>
    <property type="project" value="UniProtKB-UniRule"/>
</dbReference>
<evidence type="ECO:0000259" key="10">
    <source>
        <dbReference type="PROSITE" id="PS51016"/>
    </source>
</evidence>
<dbReference type="PROSITE" id="PS50096">
    <property type="entry name" value="IQ"/>
    <property type="match status" value="3"/>
</dbReference>
<reference evidence="12 13" key="1">
    <citation type="journal article" date="2013" name="Genome Biol.">
        <title>Genome of Acanthamoeba castellanii highlights extensive lateral gene transfer and early evolution of tyrosine kinase signaling.</title>
        <authorList>
            <person name="Clarke M."/>
            <person name="Lohan A.J."/>
            <person name="Liu B."/>
            <person name="Lagkouvardos I."/>
            <person name="Roy S."/>
            <person name="Zafar N."/>
            <person name="Bertelli C."/>
            <person name="Schilde C."/>
            <person name="Kianianmomeni A."/>
            <person name="Burglin T.R."/>
            <person name="Frech C."/>
            <person name="Turcotte B."/>
            <person name="Kopec K.O."/>
            <person name="Synnott J.M."/>
            <person name="Choo C."/>
            <person name="Paponov I."/>
            <person name="Finkler A."/>
            <person name="Soon Heng Tan C."/>
            <person name="Hutchins A.P."/>
            <person name="Weinmeier T."/>
            <person name="Rattei T."/>
            <person name="Chu J.S."/>
            <person name="Gimenez G."/>
            <person name="Irimia M."/>
            <person name="Rigden D.J."/>
            <person name="Fitzpatrick D.A."/>
            <person name="Lorenzo-Morales J."/>
            <person name="Bateman A."/>
            <person name="Chiu C.H."/>
            <person name="Tang P."/>
            <person name="Hegemann P."/>
            <person name="Fromm H."/>
            <person name="Raoult D."/>
            <person name="Greub G."/>
            <person name="Miranda-Saavedra D."/>
            <person name="Chen N."/>
            <person name="Nash P."/>
            <person name="Ginger M.L."/>
            <person name="Horn M."/>
            <person name="Schaap P."/>
            <person name="Caler L."/>
            <person name="Loftus B."/>
        </authorList>
    </citation>
    <scope>NUCLEOTIDE SEQUENCE [LARGE SCALE GENOMIC DNA]</scope>
    <source>
        <strain evidence="12 13">Neff</strain>
    </source>
</reference>
<dbReference type="PANTHER" id="PTHR46049:SF5">
    <property type="entry name" value="PLECKSTRIN HOMOLOGY DOMAIN-CONTAINING FAMILY H MEMBER 3"/>
    <property type="match status" value="1"/>
</dbReference>
<dbReference type="GO" id="GO:0016459">
    <property type="term" value="C:myosin complex"/>
    <property type="evidence" value="ECO:0007669"/>
    <property type="project" value="UniProtKB-KW"/>
</dbReference>
<feature type="region of interest" description="Disordered" evidence="8">
    <location>
        <begin position="1"/>
        <end position="21"/>
    </location>
</feature>
<keyword evidence="2 7" id="KW-0067">ATP-binding</keyword>
<dbReference type="VEuPathDB" id="AmoebaDB:ACA1_084860"/>
<dbReference type="Pfam" id="PF21989">
    <property type="entry name" value="RA_2"/>
    <property type="match status" value="1"/>
</dbReference>
<dbReference type="Pfam" id="PF00373">
    <property type="entry name" value="FERM_M"/>
    <property type="match status" value="1"/>
</dbReference>
<dbReference type="InterPro" id="IPR001609">
    <property type="entry name" value="Myosin_head_motor_dom-like"/>
</dbReference>
<dbReference type="InterPro" id="IPR019749">
    <property type="entry name" value="Band_41_domain"/>
</dbReference>
<proteinExistence type="inferred from homology"/>
<dbReference type="SUPFAM" id="SSF54236">
    <property type="entry name" value="Ubiquitin-like"/>
    <property type="match status" value="1"/>
</dbReference>
<dbReference type="InterPro" id="IPR029071">
    <property type="entry name" value="Ubiquitin-like_domsf"/>
</dbReference>
<comment type="function">
    <text evidence="6">Myosin is a protein that binds to F-actin and has ATPase activity that is activated by F-actin.</text>
</comment>
<evidence type="ECO:0000256" key="5">
    <source>
        <dbReference type="ARBA" id="ARBA00023203"/>
    </source>
</evidence>
<dbReference type="InterPro" id="IPR019748">
    <property type="entry name" value="FERM_central"/>
</dbReference>
<dbReference type="Gene3D" id="1.10.10.820">
    <property type="match status" value="1"/>
</dbReference>
<dbReference type="Proteomes" id="UP000011083">
    <property type="component" value="Unassembled WGS sequence"/>
</dbReference>
<dbReference type="InterPro" id="IPR000857">
    <property type="entry name" value="MyTH4_dom"/>
</dbReference>
<dbReference type="InterPro" id="IPR035963">
    <property type="entry name" value="FERM_2"/>
</dbReference>
<evidence type="ECO:0000256" key="3">
    <source>
        <dbReference type="ARBA" id="ARBA00023123"/>
    </source>
</evidence>
<dbReference type="SMART" id="SM00015">
    <property type="entry name" value="IQ"/>
    <property type="match status" value="2"/>
</dbReference>
<dbReference type="KEGG" id="acan:ACA1_084860"/>
<feature type="compositionally biased region" description="Basic and acidic residues" evidence="8">
    <location>
        <begin position="840"/>
        <end position="880"/>
    </location>
</feature>
<dbReference type="InterPro" id="IPR000048">
    <property type="entry name" value="IQ_motif_EF-hand-BS"/>
</dbReference>
<dbReference type="PROSITE" id="PS51456">
    <property type="entry name" value="MYOSIN_MOTOR"/>
    <property type="match status" value="1"/>
</dbReference>
<feature type="region of interest" description="Actin-binding" evidence="7">
    <location>
        <begin position="622"/>
        <end position="644"/>
    </location>
</feature>
<dbReference type="GO" id="GO:0005524">
    <property type="term" value="F:ATP binding"/>
    <property type="evidence" value="ECO:0007669"/>
    <property type="project" value="UniProtKB-UniRule"/>
</dbReference>
<organism evidence="12 13">
    <name type="scientific">Acanthamoeba castellanii (strain ATCC 30010 / Neff)</name>
    <dbReference type="NCBI Taxonomy" id="1257118"/>
    <lineage>
        <taxon>Eukaryota</taxon>
        <taxon>Amoebozoa</taxon>
        <taxon>Discosea</taxon>
        <taxon>Longamoebia</taxon>
        <taxon>Centramoebida</taxon>
        <taxon>Acanthamoebidae</taxon>
        <taxon>Acanthamoeba</taxon>
    </lineage>
</organism>
<feature type="domain" description="Myosin motor" evidence="11">
    <location>
        <begin position="44"/>
        <end position="753"/>
    </location>
</feature>
<dbReference type="InterPro" id="IPR051724">
    <property type="entry name" value="Actin_motor_Myosin"/>
</dbReference>
<sequence length="1374" mass="156879">MSRSFISPSTPGAGWRKSVSMSPVPVAPPPIVLTEAMLNALPPNGIEDMITLEQLSEETILANLKRRFDSKLIYTYTGSILVSVNPYEHLPIYTHQLLKQYAGQRMGVLPPHIFAVANAAYSALVADKRNQSVIISGESGAGKTEATKLIMQFLAQRTNKQSSVESKILEANPVLEAFGNAATVRNNNSSRFGRYVEIQFDEHCSGIKGARITNYLLEKSRIVKQAQGERNYHIFYMFSEGCTPDMKNLYGLKDMSEFHYLNQSGVYYIPNVNDKQDWQRMLTAMALLGITEEEQSDIFAVLAAILHLGNVTFGTNEKNTAVVHDEESLRLASNLLRVDHDDLKAALTSRLIDVGKERMFKPLLREEATDARDTLAKSLYDRLFNWLVGKINASISAEPEELPEGKKPTEHRFIGVLDIFGFENFAWNSLEQLCINYTNEALQQHFTQHIFKLEQKEYESQGVKWESIPFTDNQSCLDLIEGLRPPGVLALLDEESRFPKGTDESFLKKINEAHNKHKNYEMPRRRGNNFILKHYAGDVSYEVSEFLEKNRDSLSLNMAAAMNTSNLRLLNALFSEEENAATVAPPSARSTGVLAQSLGSNSNSTMRGKSASSIISSFRVQLRTLMDTLTATAPHYVRCLKPNVLKLPAVFDSDLVLNQLRYAGMMETIKIRKAGFPVRLTFDVFWRNYKCLAPQTRDLVLERENLEMVKSGLKILLDALKGQGLTSPDDFQVGKTKLFMRDKQSAKLEERRLIMLKDHVITLQKHWRGYTERKKYRKARKAAVLIQSTVRMAAARRRLKRSLCLVRFMQNRMRCCIVRKRYLKKRRAAISIQAKRRQAAARERKTRDRADTAAAERDRQKNEEQKKEQHQKNKKKKDDAAEDLKQEVNMKLQNQQLEELGVRTELIALQAEFEQNGASPLGKSGSFAASFSSAQHTKGEEVAEVKEREVGKPQVDPFSHEDDLLIGEESAKLFNFHSYAIRNFSQHTSGVFRRKTVTAGQLLCFSMQPLAGALTRTVGEDENKSKIAIEISRKILLWMEKEDHAAARYVLLKGLVTREMREEIFCQLLRMLYRNGGTHFALNIWKLILFCCSTFRPPTSFTKYLLSFLYMHCSAEVREEENRLIASANKSRKKEKERRLDLAHEPKKFDDRTIMFPLYGNRDVSTLAAFTLKALRRTFQKGDRRMVPSVTELEALGQMEKIVCRFCMMDGRTSAFYVDAATTVSDVLASMCERIRITNAHGWSLLVTYNDHTYKLLRPNDRLVDILATYEELKKSMKLSKNIHIIDVDVQFVLKKLFFFEGPPERRDDIEINLLCWQAQNDLRCGRLWCSLAQTSKFAAIQLQYQVGDHDPKLNITEMLHVPPTRLFVSQLTQ</sequence>
<evidence type="ECO:0000256" key="1">
    <source>
        <dbReference type="ARBA" id="ARBA00022741"/>
    </source>
</evidence>
<gene>
    <name evidence="12" type="ORF">ACA1_084860</name>
</gene>
<feature type="region of interest" description="Disordered" evidence="8">
    <location>
        <begin position="834"/>
        <end position="880"/>
    </location>
</feature>
<evidence type="ECO:0000259" key="9">
    <source>
        <dbReference type="PROSITE" id="PS50057"/>
    </source>
</evidence>